<feature type="active site" description="Proton acceptor; for dehydratase activity" evidence="14">
    <location>
        <position position="960"/>
    </location>
</feature>
<dbReference type="InterPro" id="IPR006162">
    <property type="entry name" value="Ppantetheine_attach_site"/>
</dbReference>
<evidence type="ECO:0000256" key="7">
    <source>
        <dbReference type="ARBA" id="ARBA00023268"/>
    </source>
</evidence>
<dbReference type="GO" id="GO:0031177">
    <property type="term" value="F:phosphopantetheine binding"/>
    <property type="evidence" value="ECO:0007669"/>
    <property type="project" value="InterPro"/>
</dbReference>
<comment type="caution">
    <text evidence="18">The sequence shown here is derived from an EMBL/GenBank/DDBJ whole genome shotgun (WGS) entry which is preliminary data.</text>
</comment>
<dbReference type="InterPro" id="IPR020807">
    <property type="entry name" value="PKS_DH"/>
</dbReference>
<evidence type="ECO:0000259" key="17">
    <source>
        <dbReference type="PROSITE" id="PS52019"/>
    </source>
</evidence>
<dbReference type="InterPro" id="IPR055123">
    <property type="entry name" value="SpnB-like_Rossmann"/>
</dbReference>
<proteinExistence type="predicted"/>
<organism evidence="18 19">
    <name type="scientific">Solihabitans fulvus</name>
    <dbReference type="NCBI Taxonomy" id="1892852"/>
    <lineage>
        <taxon>Bacteria</taxon>
        <taxon>Bacillati</taxon>
        <taxon>Actinomycetota</taxon>
        <taxon>Actinomycetes</taxon>
        <taxon>Pseudonocardiales</taxon>
        <taxon>Pseudonocardiaceae</taxon>
        <taxon>Solihabitans</taxon>
    </lineage>
</organism>
<dbReference type="Pfam" id="PF00550">
    <property type="entry name" value="PP-binding"/>
    <property type="match status" value="2"/>
</dbReference>
<dbReference type="GO" id="GO:0004312">
    <property type="term" value="F:fatty acid synthase activity"/>
    <property type="evidence" value="ECO:0007669"/>
    <property type="project" value="TreeGrafter"/>
</dbReference>
<dbReference type="GO" id="GO:0006633">
    <property type="term" value="P:fatty acid biosynthetic process"/>
    <property type="evidence" value="ECO:0007669"/>
    <property type="project" value="InterPro"/>
</dbReference>
<dbReference type="InterPro" id="IPR016035">
    <property type="entry name" value="Acyl_Trfase/lysoPLipase"/>
</dbReference>
<dbReference type="InterPro" id="IPR015083">
    <property type="entry name" value="NorB/c/GfsB-D-like_docking"/>
</dbReference>
<dbReference type="EMBL" id="VUOB01000046">
    <property type="protein sequence ID" value="KAA2257287.1"/>
    <property type="molecule type" value="Genomic_DNA"/>
</dbReference>
<dbReference type="Pfam" id="PF18369">
    <property type="entry name" value="PKS_DE"/>
    <property type="match status" value="1"/>
</dbReference>
<keyword evidence="2" id="KW-0596">Phosphopantetheine</keyword>
<dbReference type="FunFam" id="3.40.366.10:FF:000002">
    <property type="entry name" value="Probable polyketide synthase 2"/>
    <property type="match status" value="2"/>
</dbReference>
<dbReference type="SUPFAM" id="SSF53901">
    <property type="entry name" value="Thiolase-like"/>
    <property type="match status" value="2"/>
</dbReference>
<dbReference type="Pfam" id="PF08659">
    <property type="entry name" value="KR"/>
    <property type="match status" value="2"/>
</dbReference>
<evidence type="ECO:0000256" key="9">
    <source>
        <dbReference type="ARBA" id="ARBA00052442"/>
    </source>
</evidence>
<dbReference type="InterPro" id="IPR020806">
    <property type="entry name" value="PKS_PP-bd"/>
</dbReference>
<dbReference type="PANTHER" id="PTHR43775:SF51">
    <property type="entry name" value="INACTIVE PHENOLPHTHIOCEROL SYNTHESIS POLYKETIDE SYNTHASE TYPE I PKS1-RELATED"/>
    <property type="match status" value="1"/>
</dbReference>
<dbReference type="InterPro" id="IPR050091">
    <property type="entry name" value="PKS_NRPS_Biosynth_Enz"/>
</dbReference>
<dbReference type="InterPro" id="IPR049900">
    <property type="entry name" value="PKS_mFAS_DH"/>
</dbReference>
<evidence type="ECO:0000256" key="2">
    <source>
        <dbReference type="ARBA" id="ARBA00022450"/>
    </source>
</evidence>
<evidence type="ECO:0000313" key="18">
    <source>
        <dbReference type="EMBL" id="KAA2257287.1"/>
    </source>
</evidence>
<keyword evidence="3" id="KW-0597">Phosphoprotein</keyword>
<dbReference type="Gene3D" id="3.30.70.3290">
    <property type="match status" value="2"/>
</dbReference>
<keyword evidence="5" id="KW-0677">Repeat</keyword>
<dbReference type="Gene3D" id="6.10.140.1830">
    <property type="match status" value="1"/>
</dbReference>
<dbReference type="SMART" id="SM00822">
    <property type="entry name" value="PKS_KR"/>
    <property type="match status" value="2"/>
</dbReference>
<feature type="domain" description="Carrier" evidence="15">
    <location>
        <begin position="3159"/>
        <end position="3234"/>
    </location>
</feature>
<dbReference type="Proteomes" id="UP000323454">
    <property type="component" value="Unassembled WGS sequence"/>
</dbReference>
<dbReference type="InterPro" id="IPR009081">
    <property type="entry name" value="PP-bd_ACP"/>
</dbReference>
<dbReference type="Pfam" id="PF21089">
    <property type="entry name" value="PKS_DH_N"/>
    <property type="match status" value="1"/>
</dbReference>
<dbReference type="InterPro" id="IPR001227">
    <property type="entry name" value="Ac_transferase_dom_sf"/>
</dbReference>
<evidence type="ECO:0000256" key="6">
    <source>
        <dbReference type="ARBA" id="ARBA00023194"/>
    </source>
</evidence>
<feature type="domain" description="PKS/mFAS DH" evidence="17">
    <location>
        <begin position="928"/>
        <end position="1196"/>
    </location>
</feature>
<dbReference type="InterPro" id="IPR013968">
    <property type="entry name" value="PKS_KR"/>
</dbReference>
<dbReference type="NCBIfam" id="NF045894">
    <property type="entry name" value="PKS_plus_SDR"/>
    <property type="match status" value="1"/>
</dbReference>
<dbReference type="SUPFAM" id="SSF55048">
    <property type="entry name" value="Probable ACP-binding domain of malonyl-CoA ACP transacylase"/>
    <property type="match status" value="2"/>
</dbReference>
<dbReference type="PANTHER" id="PTHR43775">
    <property type="entry name" value="FATTY ACID SYNTHASE"/>
    <property type="match status" value="1"/>
</dbReference>
<feature type="region of interest" description="C-terminal hotdog fold" evidence="14">
    <location>
        <begin position="1061"/>
        <end position="1196"/>
    </location>
</feature>
<evidence type="ECO:0000256" key="1">
    <source>
        <dbReference type="ARBA" id="ARBA00001957"/>
    </source>
</evidence>
<dbReference type="SUPFAM" id="SSF47336">
    <property type="entry name" value="ACP-like"/>
    <property type="match status" value="2"/>
</dbReference>
<comment type="pathway">
    <text evidence="11">Antibiotic biosynthesis; erythromycin biosynthesis.</text>
</comment>
<dbReference type="InterPro" id="IPR018201">
    <property type="entry name" value="Ketoacyl_synth_AS"/>
</dbReference>
<evidence type="ECO:0000256" key="3">
    <source>
        <dbReference type="ARBA" id="ARBA00022553"/>
    </source>
</evidence>
<dbReference type="SUPFAM" id="SSF51735">
    <property type="entry name" value="NAD(P)-binding Rossmann-fold domains"/>
    <property type="match status" value="4"/>
</dbReference>
<protein>
    <recommendedName>
        <fullName evidence="13">6-deoxyerythronolide-B synthase</fullName>
        <ecNumber evidence="13">2.3.1.94</ecNumber>
    </recommendedName>
</protein>
<dbReference type="InterPro" id="IPR036291">
    <property type="entry name" value="NAD(P)-bd_dom_sf"/>
</dbReference>
<gene>
    <name evidence="18" type="ORF">F0L68_25160</name>
</gene>
<dbReference type="PROSITE" id="PS00606">
    <property type="entry name" value="KS3_1"/>
    <property type="match status" value="2"/>
</dbReference>
<feature type="region of interest" description="N-terminal hotdog fold" evidence="14">
    <location>
        <begin position="928"/>
        <end position="1049"/>
    </location>
</feature>
<dbReference type="SMART" id="SM00823">
    <property type="entry name" value="PKS_PP"/>
    <property type="match status" value="2"/>
</dbReference>
<dbReference type="SMART" id="SM01294">
    <property type="entry name" value="PKS_PP_betabranch"/>
    <property type="match status" value="2"/>
</dbReference>
<comment type="catalytic activity">
    <reaction evidence="9">
        <text>6 (S)-methylmalonyl-CoA + propanoyl-CoA + 6 NADPH + 12 H(+) = 6-deoxyerythronolide B + 6 CO2 + 6 NADP(+) + 7 CoA + H2O</text>
        <dbReference type="Rhea" id="RHEA:23068"/>
        <dbReference type="ChEBI" id="CHEBI:15377"/>
        <dbReference type="ChEBI" id="CHEBI:15378"/>
        <dbReference type="ChEBI" id="CHEBI:16089"/>
        <dbReference type="ChEBI" id="CHEBI:16526"/>
        <dbReference type="ChEBI" id="CHEBI:57287"/>
        <dbReference type="ChEBI" id="CHEBI:57327"/>
        <dbReference type="ChEBI" id="CHEBI:57392"/>
        <dbReference type="ChEBI" id="CHEBI:57783"/>
        <dbReference type="ChEBI" id="CHEBI:58349"/>
        <dbReference type="EC" id="2.3.1.94"/>
    </reaction>
</comment>
<evidence type="ECO:0000313" key="19">
    <source>
        <dbReference type="Proteomes" id="UP000323454"/>
    </source>
</evidence>
<comment type="function">
    <text evidence="10">Involved in the biosynthesis of antibiotic erythromycin via the biosynthesis of its aglycone precursor, 6-deoxyerythronolide B (6-dEB).</text>
</comment>
<evidence type="ECO:0000256" key="14">
    <source>
        <dbReference type="PROSITE-ProRule" id="PRU01363"/>
    </source>
</evidence>
<feature type="active site" description="Proton donor; for dehydratase activity" evidence="14">
    <location>
        <position position="1119"/>
    </location>
</feature>
<dbReference type="GO" id="GO:0033068">
    <property type="term" value="P:macrolide biosynthetic process"/>
    <property type="evidence" value="ECO:0007669"/>
    <property type="project" value="UniProtKB-ARBA"/>
</dbReference>
<dbReference type="FunFam" id="1.10.1200.10:FF:000007">
    <property type="entry name" value="Probable polyketide synthase pks17"/>
    <property type="match status" value="2"/>
</dbReference>
<dbReference type="Pfam" id="PF00109">
    <property type="entry name" value="ketoacyl-synt"/>
    <property type="match status" value="2"/>
</dbReference>
<dbReference type="Pfam" id="PF22953">
    <property type="entry name" value="SpnB_Rossmann"/>
    <property type="match status" value="1"/>
</dbReference>
<dbReference type="InterPro" id="IPR057326">
    <property type="entry name" value="KR_dom"/>
</dbReference>
<dbReference type="InterPro" id="IPR020841">
    <property type="entry name" value="PKS_Beta-ketoAc_synthase_dom"/>
</dbReference>
<dbReference type="Pfam" id="PF16197">
    <property type="entry name" value="KAsynt_C_assoc"/>
    <property type="match status" value="2"/>
</dbReference>
<dbReference type="Gene3D" id="3.40.366.10">
    <property type="entry name" value="Malonyl-Coenzyme A Acyl Carrier Protein, domain 2"/>
    <property type="match status" value="2"/>
</dbReference>
<dbReference type="Gene3D" id="3.40.50.720">
    <property type="entry name" value="NAD(P)-binding Rossmann-like Domain"/>
    <property type="match status" value="2"/>
</dbReference>
<dbReference type="SMART" id="SM00827">
    <property type="entry name" value="PKS_AT"/>
    <property type="match status" value="2"/>
</dbReference>
<dbReference type="InterPro" id="IPR041618">
    <property type="entry name" value="PKS_DE"/>
</dbReference>
<dbReference type="InterPro" id="IPR014030">
    <property type="entry name" value="Ketoacyl_synth_N"/>
</dbReference>
<dbReference type="CDD" id="cd08952">
    <property type="entry name" value="KR_1_SDR_x"/>
    <property type="match status" value="1"/>
</dbReference>
<evidence type="ECO:0000256" key="11">
    <source>
        <dbReference type="ARBA" id="ARBA00060622"/>
    </source>
</evidence>
<dbReference type="FunFam" id="3.40.47.10:FF:000019">
    <property type="entry name" value="Polyketide synthase type I"/>
    <property type="match status" value="2"/>
</dbReference>
<dbReference type="PROSITE" id="PS50075">
    <property type="entry name" value="CARRIER"/>
    <property type="match status" value="2"/>
</dbReference>
<evidence type="ECO:0000256" key="10">
    <source>
        <dbReference type="ARBA" id="ARBA00060158"/>
    </source>
</evidence>
<dbReference type="Gene3D" id="1.10.1200.10">
    <property type="entry name" value="ACP-like"/>
    <property type="match status" value="2"/>
</dbReference>
<dbReference type="EC" id="2.3.1.94" evidence="13"/>
<dbReference type="Gene3D" id="3.10.129.110">
    <property type="entry name" value="Polyketide synthase dehydratase"/>
    <property type="match status" value="1"/>
</dbReference>
<evidence type="ECO:0000256" key="4">
    <source>
        <dbReference type="ARBA" id="ARBA00022679"/>
    </source>
</evidence>
<keyword evidence="4" id="KW-0808">Transferase</keyword>
<keyword evidence="19" id="KW-1185">Reference proteome</keyword>
<keyword evidence="6" id="KW-0045">Antibiotic biosynthesis</keyword>
<dbReference type="InterPro" id="IPR014031">
    <property type="entry name" value="Ketoacyl_synth_C"/>
</dbReference>
<feature type="domain" description="Carrier" evidence="15">
    <location>
        <begin position="1654"/>
        <end position="1729"/>
    </location>
</feature>
<dbReference type="InterPro" id="IPR016039">
    <property type="entry name" value="Thiolase-like"/>
</dbReference>
<dbReference type="InterPro" id="IPR032821">
    <property type="entry name" value="PKS_assoc"/>
</dbReference>
<evidence type="ECO:0000259" key="16">
    <source>
        <dbReference type="PROSITE" id="PS52004"/>
    </source>
</evidence>
<feature type="domain" description="Ketosynthase family 3 (KS3)" evidence="16">
    <location>
        <begin position="32"/>
        <end position="457"/>
    </location>
</feature>
<accession>A0A5B2X217</accession>
<keyword evidence="7" id="KW-0511">Multifunctional enzyme</keyword>
<evidence type="ECO:0000256" key="13">
    <source>
        <dbReference type="ARBA" id="ARBA00066981"/>
    </source>
</evidence>
<dbReference type="GO" id="GO:0047879">
    <property type="term" value="F:erythronolide synthase activity"/>
    <property type="evidence" value="ECO:0007669"/>
    <property type="project" value="UniProtKB-EC"/>
</dbReference>
<dbReference type="InterPro" id="IPR014043">
    <property type="entry name" value="Acyl_transferase_dom"/>
</dbReference>
<reference evidence="18 19" key="1">
    <citation type="submission" date="2019-09" db="EMBL/GenBank/DDBJ databases">
        <title>Goodfellowia gen. nov., a new genus of the Pseudonocardineae related to Actinoalloteichus, containing Goodfellowia coeruleoviolacea gen. nov., comb. nov. gen. nov., comb. nov.</title>
        <authorList>
            <person name="Labeda D."/>
        </authorList>
    </citation>
    <scope>NUCLEOTIDE SEQUENCE [LARGE SCALE GENOMIC DNA]</scope>
    <source>
        <strain evidence="18 19">AN110305</strain>
    </source>
</reference>
<reference evidence="18 19" key="2">
    <citation type="submission" date="2019-09" db="EMBL/GenBank/DDBJ databases">
        <authorList>
            <person name="Jin C."/>
        </authorList>
    </citation>
    <scope>NUCLEOTIDE SEQUENCE [LARGE SCALE GENOMIC DNA]</scope>
    <source>
        <strain evidence="18 19">AN110305</strain>
    </source>
</reference>
<dbReference type="InterPro" id="IPR016036">
    <property type="entry name" value="Malonyl_transacylase_ACP-bd"/>
</dbReference>
<dbReference type="InterPro" id="IPR036736">
    <property type="entry name" value="ACP-like_sf"/>
</dbReference>
<name>A0A5B2X217_9PSEU</name>
<dbReference type="SMART" id="SM00826">
    <property type="entry name" value="PKS_DH"/>
    <property type="match status" value="1"/>
</dbReference>
<dbReference type="InterPro" id="IPR049552">
    <property type="entry name" value="PKS_DH_N"/>
</dbReference>
<dbReference type="InterPro" id="IPR049551">
    <property type="entry name" value="PKS_DH_C"/>
</dbReference>
<dbReference type="GO" id="GO:0004315">
    <property type="term" value="F:3-oxoacyl-[acyl-carrier-protein] synthase activity"/>
    <property type="evidence" value="ECO:0007669"/>
    <property type="project" value="InterPro"/>
</dbReference>
<dbReference type="PROSITE" id="PS00012">
    <property type="entry name" value="PHOSPHOPANTETHEINE"/>
    <property type="match status" value="2"/>
</dbReference>
<dbReference type="Pfam" id="PF08990">
    <property type="entry name" value="Docking"/>
    <property type="match status" value="1"/>
</dbReference>
<dbReference type="CDD" id="cd00833">
    <property type="entry name" value="PKS"/>
    <property type="match status" value="2"/>
</dbReference>
<dbReference type="InterPro" id="IPR042104">
    <property type="entry name" value="PKS_dehydratase_sf"/>
</dbReference>
<comment type="cofactor">
    <cofactor evidence="1">
        <name>pantetheine 4'-phosphate</name>
        <dbReference type="ChEBI" id="CHEBI:47942"/>
    </cofactor>
</comment>
<dbReference type="Pfam" id="PF00698">
    <property type="entry name" value="Acyl_transf_1"/>
    <property type="match status" value="2"/>
</dbReference>
<evidence type="ECO:0000256" key="12">
    <source>
        <dbReference type="ARBA" id="ARBA00063272"/>
    </source>
</evidence>
<evidence type="ECO:0000256" key="5">
    <source>
        <dbReference type="ARBA" id="ARBA00022737"/>
    </source>
</evidence>
<dbReference type="Pfam" id="PF14765">
    <property type="entry name" value="PS-DH"/>
    <property type="match status" value="1"/>
</dbReference>
<dbReference type="PROSITE" id="PS52004">
    <property type="entry name" value="KS3_2"/>
    <property type="match status" value="2"/>
</dbReference>
<dbReference type="SMART" id="SM00825">
    <property type="entry name" value="PKS_KS"/>
    <property type="match status" value="2"/>
</dbReference>
<dbReference type="PROSITE" id="PS52019">
    <property type="entry name" value="PKS_MFAS_DH"/>
    <property type="match status" value="1"/>
</dbReference>
<dbReference type="SUPFAM" id="SSF52151">
    <property type="entry name" value="FabD/lysophospholipase-like"/>
    <property type="match status" value="2"/>
</dbReference>
<dbReference type="Pfam" id="PF02801">
    <property type="entry name" value="Ketoacyl-synt_C"/>
    <property type="match status" value="2"/>
</dbReference>
<dbReference type="CDD" id="cd08956">
    <property type="entry name" value="KR_3_FAS_SDR_x"/>
    <property type="match status" value="1"/>
</dbReference>
<evidence type="ECO:0000256" key="8">
    <source>
        <dbReference type="ARBA" id="ARBA00023315"/>
    </source>
</evidence>
<comment type="subunit">
    <text evidence="12">Homodimer. Erythronolide synthase is composed of EryAI, EryAII and EryAIII multimodular (2 modules) polypeptides each coding for a functional synthase subunit which participates in 2 of the six FAS-like elongation steps required for formation of the polyketide. Module 1, 2, 3, 4, 5, and 6 participating in biosynthesis steps 1, 2, 3, 4, 5, and 6, respectively.</text>
</comment>
<dbReference type="OrthoDB" id="3653264at2"/>
<evidence type="ECO:0000259" key="15">
    <source>
        <dbReference type="PROSITE" id="PS50075"/>
    </source>
</evidence>
<sequence length="3277" mass="340731">MPTEKLVDALRKSLREGERLKQQNRQLSAAKREPIAIVGMACRFPGGVSSPEDLWDLVAGGRDAVTPFPTNRGWDVDGLYDPDPDAPGTCYTREGGFLHDAGEFDAGLFGISPREALAMDPQQRLLLETAWEAVERAGIDAQSLRGSRTGVYVGAMRQDYGPPLHTAAAGVEGHRLTGIAASVLSGRLSYVLGLEGPSVTVDTACSSSLVALHLAAQALRAGECEFALVAGATVMSSPGTFIDFSRQRGLSPDGRCKAFAASADGTGWSEGVGVLMVERLSDARRHGHEVLAVVRGSAVNQDGASNGLTAPNGPSQQRVIRAALANAGLAPADVDAVEAHGTGTTLGDPIEAQALLATYGGDRAGAPLLLGSVKSNLGHTQAAAGVAGIIKIVQAMRHGVLPRTLHVDEPSPHVDWSSGEVSLLTESVPWPETGRPRRAAVSSFGVSGTNAHTIIEQVPAAPDREEPPVDTRLPEVPLPLSGRTEEALRANASRLLSFVEDRPDIDLLDLGYSLSTTRAALDRRAVLLAADRADALRGLAALANGDPAGVVGVDTGGRLAFLFTGQGSQRAGMARELHATFPAFAAALDEVIAELDTHLDRPLRDLLFTEPGTPEAALLDQTGHTQVALFAVEVALFRLLRSWGLRPDYVAGHSVGELAAAHAAGVLTLPDACALVAARGRLMQALPQGGAMVQVQAGEAEVAEALIDGVAIAALNGPAATVLSGDEEAVLAVAASFAERGRRTKRLRVSHAFHSAHLDGMLAEFRRVATGISFAAPDIPIVSNLTGEVVSAAEIGTADYWVRHVRHTVRFADGIRSLADHGVTTFVELGPAGVLTAMAQDCLADLPGSDRAFLPLLRADRPEPATLLAAVARLHTRGVSPDWHAVFAGTGARRVDLPTYRFQREHYWLPLDDTTTDVTGAGLAAAGHPLLGAVVTLADEDGFLLAGRLGLDSHPWLADHAVLGTILLPGTAFVELALHAADRAGCAELVELTLEAPLALPDRGGVQLQVVVGAPDEDGRRPVSVHSRPADGDWTRHAAGLLGRDAPQAPADLTEWPPADAVEADISAWYADLAGLGLDYGPVFQGLRAAWRRGDEVFAEVDLPEPAADAFGLHPALLDSALHAAGLGALPDTGRGMLPFAWSGVRLHAPGATALRVRLRRAGEDAVSLDAFDQAGAAVASVRRLVLRPAATDRRPDRDALFRLDWTDLAAPHTSPDGWAMLGAADLGLSLPAFPDLAAVADAVTAGQPLPKALLWPCPTGDPDPAGVRAATHRTLDLLRTWLADERLADTTLVVLTSNATATATPDLAQAAAAGLVRSAQSEHPGRLALVDLDGQAASTWALPGAVASGEPQSAIRAGRVSVPRLVRVQSTVDTRRDWNPNGTVLITGGSGALAAAFARHLVTARGVRHLLLASRGGHAPDLAAELTALGATVTTAACDVTDRAAVAALLAAVPPEHPLTAVLHAAGVLDDGAIGALTKDRLDRVLAPKVDGAHLLHELTKDLPLAAFVLFSSAAGVFGSAGQANYAAANSYLDALAAHRRGAGLPALSLAWGLWADGMAADLGPTELARLARAGMVPLRTDEGLGLFDAATALDSPTAMPIRLDQAALRAQAAEGTLPALLRGLVRTPPRRPAATSGAGRRLAGLAPAARAKAVHELVAAEAASALGHARSAGLDPVRGFKELGFDSLTAVELRNRLAEATGLRLPATLVFDYPNPAALADHLIAELAGTATDTTATAKASTDPIAIVGMACRYPGGVATPEDLWRLVAEGGDAIGEFPGDRGWHVDTLYHPDPDHTGTSYTRHGGFLHDAAQFDAEFFGISPREALAMDPQQRLLLETAWETVESAGIDPLSLRGSRTGVFAGVMYHEYATRLPELPADLEGYFGTGNTGSVASGRLSYTFGLEGPAVTVDTACSSSLVALHLAVQSLRSGECTLALAGGVTVMATPGTFVEFSRQRGLSPDGRCRSFAASADGTGWGEGVGLLLVERLSDARRNGHPVLAVVRGTAVNQDGASNGLTAPNGPSQQRVIRTALANAGLAPADVDAVEAHGTGTTLGDPIEAQALLATYGSDRPADRPLWLGSIKSNIGHTQAAAGVAGIIKMVQAMRHGVLPKTLHVDEPSPHVDWSSGAVSLLTEAREWADQGRPRRAAVSSFGVSGTNAHVILEQVAAQQIPARDTASSTLLALSGKDERALRGNADRLRAHLLAHPELTPAEVGRALATGRTHFDHRAALVGRDRDDLLRGLDALATGGPAATLARGVAGRGGTVFVFPGQGSQWLGMASDLADASPAVAARLAECAAALEPFVDWSLPSVLRGDPGAPSLDRVDVVQPALWAVMVSLAAHWRSVGVHPDAVVGHSQGEIAAAVVAGALSLSDGAKVIALRSRALATLRTGGGMLSVALSAEAAERLAAGRVSVAAVNGPTSTVLSGDTVALAQLRAECERADIRARLVPVDYASHSAHVEAIREELLAALAELAPRAAEIPFHSTVTGELLDTEGLDAAYWYTNLRQTVRFEPAVRALLAEGHRVFVEASPHPVLAVGIQETIDAVGADAVALGSLRREDGGLDRALLSLGEAYTHGVHPDWSAVFAEVPARPTELPTYPFQRQRFWLDAPPPAVQADPADAAFWTAVDGADAAGLADELNLDPAALHQVLPALADWRRRRRDQSTVDEWRYRVTWRALPEPTGVLSGDWLVLVPTTDACDDALAALRAAGAHCVELPVDTGKTDRFLLAQQLRDAAEPGLAGVLSLLSLDEQPHPDHPLVAAGASAGLALVQAMADTGIAARLWTVTAGAVAVTDAEAPNPTQALLWGLGRVAAVEHPSTWGGLVDLGPQPDWPRLARFLAEPGDEDQVAVRAAGLLARRLARAPLAAARPAAPWRPRGTVLVTGGTTGPGAHAARWLARSGADHLLLTGEPAAELVAELTGLGVGVTVAACDLADRTAVAALLDGVPLTAIVHTDGAEIFAPLAESTLADLAAGLGARAVGATLLHELAGELDAFVLFSSVAGVWGSAGQGGYASAAAHLDALAQARRAAGLPATSIAWGLWSDARIGASDEATELARRDQLRRRGLTAMPPDLAVAALRQAVDHAEATVTVADVDWTRFAPAFTAPRPSPLLADLPDAAAALTGEAPDEPHTAELAASLAGLSTAEQQARLVELVRGEAAAVLGHTATDSVDRGKPFRDLGFDSLAAVTLRNRLGAATGLTLPTTLVFDHPTPERLADFLRGELVEDVPPPTDHEPADLAQVAETVASATDDELFDFIDHQLGSRLR</sequence>
<keyword evidence="8" id="KW-0012">Acyltransferase</keyword>
<dbReference type="Gene3D" id="3.40.47.10">
    <property type="match status" value="2"/>
</dbReference>
<feature type="domain" description="Ketosynthase family 3 (KS3)" evidence="16">
    <location>
        <begin position="1744"/>
        <end position="2170"/>
    </location>
</feature>